<keyword evidence="2" id="KW-1185">Reference proteome</keyword>
<organism evidence="1 2">
    <name type="scientific">Datura stramonium</name>
    <name type="common">Jimsonweed</name>
    <name type="synonym">Common thornapple</name>
    <dbReference type="NCBI Taxonomy" id="4076"/>
    <lineage>
        <taxon>Eukaryota</taxon>
        <taxon>Viridiplantae</taxon>
        <taxon>Streptophyta</taxon>
        <taxon>Embryophyta</taxon>
        <taxon>Tracheophyta</taxon>
        <taxon>Spermatophyta</taxon>
        <taxon>Magnoliopsida</taxon>
        <taxon>eudicotyledons</taxon>
        <taxon>Gunneridae</taxon>
        <taxon>Pentapetalae</taxon>
        <taxon>asterids</taxon>
        <taxon>lamiids</taxon>
        <taxon>Solanales</taxon>
        <taxon>Solanaceae</taxon>
        <taxon>Solanoideae</taxon>
        <taxon>Datureae</taxon>
        <taxon>Datura</taxon>
    </lineage>
</organism>
<evidence type="ECO:0000313" key="1">
    <source>
        <dbReference type="EMBL" id="MCD7469281.1"/>
    </source>
</evidence>
<dbReference type="Proteomes" id="UP000823775">
    <property type="component" value="Unassembled WGS sequence"/>
</dbReference>
<evidence type="ECO:0000313" key="2">
    <source>
        <dbReference type="Proteomes" id="UP000823775"/>
    </source>
</evidence>
<gene>
    <name evidence="1" type="ORF">HAX54_008209</name>
</gene>
<accession>A0ABS8TE72</accession>
<name>A0ABS8TE72_DATST</name>
<feature type="non-terminal residue" evidence="1">
    <location>
        <position position="1"/>
    </location>
</feature>
<dbReference type="EMBL" id="JACEIK010001422">
    <property type="protein sequence ID" value="MCD7469281.1"/>
    <property type="molecule type" value="Genomic_DNA"/>
</dbReference>
<proteinExistence type="predicted"/>
<comment type="caution">
    <text evidence="1">The sequence shown here is derived from an EMBL/GenBank/DDBJ whole genome shotgun (WGS) entry which is preliminary data.</text>
</comment>
<protein>
    <submittedName>
        <fullName evidence="1">Uncharacterized protein</fullName>
    </submittedName>
</protein>
<reference evidence="1 2" key="1">
    <citation type="journal article" date="2021" name="BMC Genomics">
        <title>Datura genome reveals duplications of psychoactive alkaloid biosynthetic genes and high mutation rate following tissue culture.</title>
        <authorList>
            <person name="Rajewski A."/>
            <person name="Carter-House D."/>
            <person name="Stajich J."/>
            <person name="Litt A."/>
        </authorList>
    </citation>
    <scope>NUCLEOTIDE SEQUENCE [LARGE SCALE GENOMIC DNA]</scope>
    <source>
        <strain evidence="1">AR-01</strain>
    </source>
</reference>
<feature type="non-terminal residue" evidence="1">
    <location>
        <position position="62"/>
    </location>
</feature>
<sequence length="62" mass="7189">GVNVVLDKRFHWIEMLYNKERKNYVVSMREVRPGAGKEVLCIVLDQCDRILIEVVDVRGSCP</sequence>